<feature type="domain" description="EGF-like" evidence="9">
    <location>
        <begin position="291"/>
        <end position="329"/>
    </location>
</feature>
<dbReference type="GO" id="GO:0005509">
    <property type="term" value="F:calcium ion binding"/>
    <property type="evidence" value="ECO:0007669"/>
    <property type="project" value="InterPro"/>
</dbReference>
<evidence type="ECO:0000256" key="2">
    <source>
        <dbReference type="ARBA" id="ARBA00022737"/>
    </source>
</evidence>
<gene>
    <name evidence="13" type="primary">LOC103091832</name>
</gene>
<feature type="disulfide bond" evidence="5">
    <location>
        <begin position="300"/>
        <end position="317"/>
    </location>
</feature>
<evidence type="ECO:0000313" key="13">
    <source>
        <dbReference type="RefSeq" id="XP_032813820.1"/>
    </source>
</evidence>
<dbReference type="GO" id="GO:0016020">
    <property type="term" value="C:membrane"/>
    <property type="evidence" value="ECO:0007669"/>
    <property type="project" value="InterPro"/>
</dbReference>
<dbReference type="KEGG" id="pmrn:103091832"/>
<evidence type="ECO:0000256" key="5">
    <source>
        <dbReference type="PROSITE-ProRule" id="PRU00076"/>
    </source>
</evidence>
<feature type="disulfide bond" evidence="6">
    <location>
        <begin position="95"/>
        <end position="156"/>
    </location>
</feature>
<dbReference type="PROSITE" id="PS00022">
    <property type="entry name" value="EGF_1"/>
    <property type="match status" value="5"/>
</dbReference>
<dbReference type="InterPro" id="IPR053243">
    <property type="entry name" value="SJ_maturation_regulator"/>
</dbReference>
<evidence type="ECO:0000256" key="1">
    <source>
        <dbReference type="ARBA" id="ARBA00022729"/>
    </source>
</evidence>
<feature type="transmembrane region" description="Helical" evidence="7">
    <location>
        <begin position="877"/>
        <end position="898"/>
    </location>
</feature>
<keyword evidence="7" id="KW-0812">Transmembrane</keyword>
<keyword evidence="2" id="KW-0677">Repeat</keyword>
<evidence type="ECO:0000259" key="9">
    <source>
        <dbReference type="PROSITE" id="PS50026"/>
    </source>
</evidence>
<feature type="disulfide bond" evidence="6">
    <location>
        <begin position="503"/>
        <end position="564"/>
    </location>
</feature>
<dbReference type="InterPro" id="IPR036772">
    <property type="entry name" value="SRCR-like_dom_sf"/>
</dbReference>
<dbReference type="PRINTS" id="PR00258">
    <property type="entry name" value="SPERACTRCPTR"/>
</dbReference>
<organism evidence="12 13">
    <name type="scientific">Petromyzon marinus</name>
    <name type="common">Sea lamprey</name>
    <dbReference type="NCBI Taxonomy" id="7757"/>
    <lineage>
        <taxon>Eukaryota</taxon>
        <taxon>Metazoa</taxon>
        <taxon>Chordata</taxon>
        <taxon>Craniata</taxon>
        <taxon>Vertebrata</taxon>
        <taxon>Cyclostomata</taxon>
        <taxon>Hyperoartia</taxon>
        <taxon>Petromyzontiformes</taxon>
        <taxon>Petromyzontidae</taxon>
        <taxon>Petromyzon</taxon>
    </lineage>
</organism>
<dbReference type="SMART" id="SM00179">
    <property type="entry name" value="EGF_CA"/>
    <property type="match status" value="4"/>
</dbReference>
<dbReference type="InterPro" id="IPR001881">
    <property type="entry name" value="EGF-like_Ca-bd_dom"/>
</dbReference>
<dbReference type="SMART" id="SM00241">
    <property type="entry name" value="ZP"/>
    <property type="match status" value="1"/>
</dbReference>
<feature type="domain" description="EGF-like" evidence="9">
    <location>
        <begin position="230"/>
        <end position="268"/>
    </location>
</feature>
<feature type="disulfide bond" evidence="5">
    <location>
        <begin position="258"/>
        <end position="267"/>
    </location>
</feature>
<dbReference type="InterPro" id="IPR055355">
    <property type="entry name" value="ZP-C"/>
</dbReference>
<feature type="disulfide bond" evidence="6">
    <location>
        <begin position="534"/>
        <end position="544"/>
    </location>
</feature>
<dbReference type="SMART" id="SM00181">
    <property type="entry name" value="EGF"/>
    <property type="match status" value="5"/>
</dbReference>
<feature type="disulfide bond" evidence="6">
    <location>
        <begin position="82"/>
        <end position="146"/>
    </location>
</feature>
<feature type="disulfide bond" evidence="5">
    <location>
        <begin position="361"/>
        <end position="378"/>
    </location>
</feature>
<evidence type="ECO:0000256" key="6">
    <source>
        <dbReference type="PROSITE-ProRule" id="PRU00196"/>
    </source>
</evidence>
<feature type="domain" description="EGF-like" evidence="9">
    <location>
        <begin position="406"/>
        <end position="444"/>
    </location>
</feature>
<reference evidence="13" key="1">
    <citation type="submission" date="2025-08" db="UniProtKB">
        <authorList>
            <consortium name="RefSeq"/>
        </authorList>
    </citation>
    <scope>IDENTIFICATION</scope>
    <source>
        <tissue evidence="13">Sperm</tissue>
    </source>
</reference>
<dbReference type="RefSeq" id="XP_032813820.1">
    <property type="nucleotide sequence ID" value="XM_032957929.1"/>
</dbReference>
<feature type="disulfide bond" evidence="5">
    <location>
        <begin position="415"/>
        <end position="432"/>
    </location>
</feature>
<dbReference type="Gene3D" id="2.60.40.4100">
    <property type="entry name" value="Zona pellucida, ZP-C domain"/>
    <property type="match status" value="1"/>
</dbReference>
<dbReference type="Gene3D" id="2.10.25.10">
    <property type="entry name" value="Laminin"/>
    <property type="match status" value="5"/>
</dbReference>
<feature type="domain" description="ZP" evidence="11">
    <location>
        <begin position="592"/>
        <end position="829"/>
    </location>
</feature>
<feature type="disulfide bond" evidence="5">
    <location>
        <begin position="380"/>
        <end position="389"/>
    </location>
</feature>
<feature type="disulfide bond" evidence="5">
    <location>
        <begin position="203"/>
        <end position="212"/>
    </location>
</feature>
<dbReference type="InterPro" id="IPR000742">
    <property type="entry name" value="EGF"/>
</dbReference>
<dbReference type="PROSITE" id="PS50287">
    <property type="entry name" value="SRCR_2"/>
    <property type="match status" value="2"/>
</dbReference>
<feature type="domain" description="EGF-like" evidence="9">
    <location>
        <begin position="175"/>
        <end position="213"/>
    </location>
</feature>
<feature type="disulfide bond" evidence="5">
    <location>
        <begin position="434"/>
        <end position="443"/>
    </location>
</feature>
<comment type="caution">
    <text evidence="5">Lacks conserved residue(s) required for the propagation of feature annotation.</text>
</comment>
<evidence type="ECO:0000256" key="3">
    <source>
        <dbReference type="ARBA" id="ARBA00023157"/>
    </source>
</evidence>
<feature type="disulfide bond" evidence="6">
    <location>
        <begin position="490"/>
        <end position="554"/>
    </location>
</feature>
<dbReference type="CDD" id="cd00054">
    <property type="entry name" value="EGF_CA"/>
    <property type="match status" value="5"/>
</dbReference>
<dbReference type="SUPFAM" id="SSF57196">
    <property type="entry name" value="EGF/Laminin"/>
    <property type="match status" value="5"/>
</dbReference>
<proteinExistence type="predicted"/>
<dbReference type="Pfam" id="PF00530">
    <property type="entry name" value="SRCR"/>
    <property type="match status" value="2"/>
</dbReference>
<dbReference type="PANTHER" id="PTHR47653">
    <property type="entry name" value="PROTEIN BARK BEETLE"/>
    <property type="match status" value="1"/>
</dbReference>
<dbReference type="InterPro" id="IPR001507">
    <property type="entry name" value="ZP_dom"/>
</dbReference>
<feature type="disulfide bond" evidence="6">
    <location>
        <begin position="126"/>
        <end position="136"/>
    </location>
</feature>
<accession>A0AAJ7T9P9</accession>
<evidence type="ECO:0000256" key="8">
    <source>
        <dbReference type="SAM" id="SignalP"/>
    </source>
</evidence>
<dbReference type="SUPFAM" id="SSF56487">
    <property type="entry name" value="SRCR-like"/>
    <property type="match status" value="2"/>
</dbReference>
<feature type="domain" description="SRCR" evidence="10">
    <location>
        <begin position="58"/>
        <end position="157"/>
    </location>
</feature>
<feature type="disulfide bond" evidence="5">
    <location>
        <begin position="239"/>
        <end position="256"/>
    </location>
</feature>
<dbReference type="FunFam" id="3.10.250.10:FF:000006">
    <property type="entry name" value="neurotrypsin isoform X2"/>
    <property type="match status" value="1"/>
</dbReference>
<dbReference type="SMART" id="SM00202">
    <property type="entry name" value="SR"/>
    <property type="match status" value="2"/>
</dbReference>
<dbReference type="PROSITE" id="PS51034">
    <property type="entry name" value="ZP_2"/>
    <property type="match status" value="1"/>
</dbReference>
<keyword evidence="4" id="KW-0325">Glycoprotein</keyword>
<dbReference type="InterPro" id="IPR001190">
    <property type="entry name" value="SRCR"/>
</dbReference>
<dbReference type="Proteomes" id="UP001318040">
    <property type="component" value="Chromosome 21"/>
</dbReference>
<evidence type="ECO:0000256" key="4">
    <source>
        <dbReference type="ARBA" id="ARBA00023180"/>
    </source>
</evidence>
<dbReference type="Gene3D" id="2.60.40.3210">
    <property type="entry name" value="Zona pellucida, ZP-N domain"/>
    <property type="match status" value="1"/>
</dbReference>
<dbReference type="Pfam" id="PF00100">
    <property type="entry name" value="Zona_pellucida"/>
    <property type="match status" value="1"/>
</dbReference>
<dbReference type="FunFam" id="3.10.250.10:FF:000003">
    <property type="entry name" value="Deleted in malignant brain tumors 1"/>
    <property type="match status" value="1"/>
</dbReference>
<keyword evidence="5" id="KW-0245">EGF-like domain</keyword>
<evidence type="ECO:0000256" key="7">
    <source>
        <dbReference type="SAM" id="Phobius"/>
    </source>
</evidence>
<feature type="domain" description="EGF-like" evidence="9">
    <location>
        <begin position="352"/>
        <end position="390"/>
    </location>
</feature>
<dbReference type="GO" id="GO:0045217">
    <property type="term" value="P:cell-cell junction maintenance"/>
    <property type="evidence" value="ECO:0007669"/>
    <property type="project" value="TreeGrafter"/>
</dbReference>
<keyword evidence="3 6" id="KW-1015">Disulfide bond</keyword>
<feature type="domain" description="SRCR" evidence="10">
    <location>
        <begin position="466"/>
        <end position="565"/>
    </location>
</feature>
<keyword evidence="7" id="KW-1133">Transmembrane helix</keyword>
<dbReference type="PANTHER" id="PTHR47653:SF1">
    <property type="entry name" value="DELETED IN MALIGNANT BRAIN TUMORS 1 PROTEIN"/>
    <property type="match status" value="1"/>
</dbReference>
<evidence type="ECO:0000259" key="11">
    <source>
        <dbReference type="PROSITE" id="PS51034"/>
    </source>
</evidence>
<keyword evidence="7" id="KW-0472">Membrane</keyword>
<feature type="disulfide bond" evidence="5">
    <location>
        <begin position="319"/>
        <end position="328"/>
    </location>
</feature>
<protein>
    <submittedName>
        <fullName evidence="13">Deleted in malignant brain tumors 1 protein</fullName>
    </submittedName>
</protein>
<keyword evidence="12" id="KW-1185">Reference proteome</keyword>
<dbReference type="InterPro" id="IPR042235">
    <property type="entry name" value="ZP-C_dom"/>
</dbReference>
<name>A0AAJ7T9P9_PETMA</name>
<feature type="signal peptide" evidence="8">
    <location>
        <begin position="1"/>
        <end position="30"/>
    </location>
</feature>
<dbReference type="PROSITE" id="PS50026">
    <property type="entry name" value="EGF_3"/>
    <property type="match status" value="5"/>
</dbReference>
<dbReference type="Gene3D" id="3.10.250.10">
    <property type="entry name" value="SRCR-like domain"/>
    <property type="match status" value="2"/>
</dbReference>
<dbReference type="AlphaFoldDB" id="A0AAJ7T9P9"/>
<feature type="disulfide bond" evidence="5">
    <location>
        <begin position="184"/>
        <end position="201"/>
    </location>
</feature>
<keyword evidence="1 8" id="KW-0732">Signal</keyword>
<evidence type="ECO:0000313" key="12">
    <source>
        <dbReference type="Proteomes" id="UP001318040"/>
    </source>
</evidence>
<evidence type="ECO:0000259" key="10">
    <source>
        <dbReference type="PROSITE" id="PS50287"/>
    </source>
</evidence>
<sequence length="918" mass="101476">MMMMAAAPSRAGRLLLTWLLVSYAVTTVSSQTTATPQRLNATAGTELSHVTHEADLPVRLVQGGSCSGRVEILYSGRWGTVCDDNWGIEDASVVCRQLGCGYAVYAPTHARFGMGSGPIWMDEVYCSGSESYLSHCLFNGWNSHDCSHGEDASVICSHDAGSYGTTVDAGPTTGYYGACYSHPCQNGGSCTNLPYYPYYRCHCRSSWTGTNCEYYYHESTTLPGAEDTTHSSVCQRNPCQHGGTCVEYWNYPYYQCYCPSYWWGTNCEYYGAHSTDAPESTTLPRAEDTTHSSVCQRNPCQHGGTCVEYWNYPYYQCYCPSYWWGTNCEYYGAHSTDAPESTTLPGAEDTTHSSVCQRNPCQHGGTCAEYWNYPYYQCYCPSYWWGTNCEYYGAHSTDAPELTTGYYGACYSHPCQNGGSCTNLPYYPYYRCHCRSSWTGTNCEYYYYGSTSSPELDSTLSPDVPVRLVGGGWCQGRVEVYYAGSWGTVCDDSWDRQDAEVVCRQLSCGYAVSAPSNAHFGVGSGQIWLDDVNCYGQESSLARCNHSGWGRHNCGHNEDASVICSRAPSTTPSGNITSPTNAPSNSTSRIFHCNSNYMELLIPLSEISSRGLSVYDIRLQDPSCHATAYGQYARLYGPLNGCGSRTETSGDTIIYMNTAYGYVSPNGAKRLRVPMFCYMGSSGRAMATFTPRVQDEVSMGLFDLRVRFYMNQFFHQPIYSYPYDVELGEPLYAEVALTSAARDLQLFLETCKVSPYPGAPDSASFFLLQNGCRVDPSYSDYNSGVNDRRRFSFDSVEFFVGAQVYLECSVRVCNVSDWGSRCRRGCLRGSRAARDLGEARHADHSVDLSQGPIRLRKTGRASLEEHGSAGLPGWTGMVYALAATLAVSAVCVAAVKIYRLRAGKIQYQPLVATDAFTT</sequence>
<feature type="chain" id="PRO_5042617866" evidence="8">
    <location>
        <begin position="31"/>
        <end position="918"/>
    </location>
</feature>